<dbReference type="AlphaFoldDB" id="A0A4Y2TXH2"/>
<accession>A0A4Y2TXH2</accession>
<sequence length="113" mass="12889">MNQKDFILVRADSSLHLSGHLHQWVLSRLRGPVLCARFPYDWRGKLIESSPPLFAPDEPQYRTVSSVTRLSAEKDELGDRADSQFAHLRLHGLICMVSPALYLSEVICLETRQ</sequence>
<gene>
    <name evidence="1" type="ORF">AVEN_25681_1</name>
</gene>
<evidence type="ECO:0000313" key="2">
    <source>
        <dbReference type="Proteomes" id="UP000499080"/>
    </source>
</evidence>
<protein>
    <submittedName>
        <fullName evidence="1">Uncharacterized protein</fullName>
    </submittedName>
</protein>
<evidence type="ECO:0000313" key="1">
    <source>
        <dbReference type="EMBL" id="GBO04761.1"/>
    </source>
</evidence>
<reference evidence="1 2" key="1">
    <citation type="journal article" date="2019" name="Sci. Rep.">
        <title>Orb-weaving spider Araneus ventricosus genome elucidates the spidroin gene catalogue.</title>
        <authorList>
            <person name="Kono N."/>
            <person name="Nakamura H."/>
            <person name="Ohtoshi R."/>
            <person name="Moran D.A.P."/>
            <person name="Shinohara A."/>
            <person name="Yoshida Y."/>
            <person name="Fujiwara M."/>
            <person name="Mori M."/>
            <person name="Tomita M."/>
            <person name="Arakawa K."/>
        </authorList>
    </citation>
    <scope>NUCLEOTIDE SEQUENCE [LARGE SCALE GENOMIC DNA]</scope>
</reference>
<name>A0A4Y2TXH2_ARAVE</name>
<proteinExistence type="predicted"/>
<comment type="caution">
    <text evidence="1">The sequence shown here is derived from an EMBL/GenBank/DDBJ whole genome shotgun (WGS) entry which is preliminary data.</text>
</comment>
<organism evidence="1 2">
    <name type="scientific">Araneus ventricosus</name>
    <name type="common">Orbweaver spider</name>
    <name type="synonym">Epeira ventricosa</name>
    <dbReference type="NCBI Taxonomy" id="182803"/>
    <lineage>
        <taxon>Eukaryota</taxon>
        <taxon>Metazoa</taxon>
        <taxon>Ecdysozoa</taxon>
        <taxon>Arthropoda</taxon>
        <taxon>Chelicerata</taxon>
        <taxon>Arachnida</taxon>
        <taxon>Araneae</taxon>
        <taxon>Araneomorphae</taxon>
        <taxon>Entelegynae</taxon>
        <taxon>Araneoidea</taxon>
        <taxon>Araneidae</taxon>
        <taxon>Araneus</taxon>
    </lineage>
</organism>
<dbReference type="Proteomes" id="UP000499080">
    <property type="component" value="Unassembled WGS sequence"/>
</dbReference>
<keyword evidence="2" id="KW-1185">Reference proteome</keyword>
<dbReference type="EMBL" id="BGPR01031588">
    <property type="protein sequence ID" value="GBO04761.1"/>
    <property type="molecule type" value="Genomic_DNA"/>
</dbReference>